<dbReference type="SUPFAM" id="SSF49299">
    <property type="entry name" value="PKD domain"/>
    <property type="match status" value="1"/>
</dbReference>
<evidence type="ECO:0000313" key="2">
    <source>
        <dbReference type="EMBL" id="MBK9717888.1"/>
    </source>
</evidence>
<dbReference type="Proteomes" id="UP000808349">
    <property type="component" value="Unassembled WGS sequence"/>
</dbReference>
<dbReference type="InterPro" id="IPR000601">
    <property type="entry name" value="PKD_dom"/>
</dbReference>
<dbReference type="Pfam" id="PF18962">
    <property type="entry name" value="Por_Secre_tail"/>
    <property type="match status" value="1"/>
</dbReference>
<dbReference type="EMBL" id="JADKFW010000005">
    <property type="protein sequence ID" value="MBK9717888.1"/>
    <property type="molecule type" value="Genomic_DNA"/>
</dbReference>
<sequence length="1335" mass="150502">MQSFKVYSIHMIFRNSLLSFKLTILSFCFTVLQILHGQNGIPLNTPLKDPNMPSWAHLLYNEPLNLLQIDSAYKVYYQSHPFEKNHYTRYYKRLIMNNRMNTNSDGFIVGKDVASAEHQFNHAINSRKAPNIWRPYDMETYFLENNQVACPWQVNVYRIDVCKSNPNFLVASSETGGIFKSADKGKQWQQIGLSYVLGTEAISVHPRSVDTIYIGTNGAIRRTTDGGTTWNNVYVNAGIEFYEILVLQNNTNIILAASTKGLFRSIDNGLMWTQVFTDASCDIKVHPSKPNIVYCLKYDPTKKQYQVWKSTNSGQSFTSRVSGWHGLADGGARLATTAADPKRVYAISLTQTQGPYLMRSNDEGESWTIQAKGSYIGFDSPEFPMDNWQGYYDLALMASQTNADQLITGTGSTYKSSDGGKTFKVIGGYGGSFNLHPDLQSCISIGNDAWIATDGGLTYSTDFFTDTKNAVSLNKGLYGSDFWGFDAGWNEKVFVGGRYHNGNTIWHENYQNKFIRMGGAESATGYVNPINSRQVFFSDIGAYQMPEKYSPNWKWSGLPTSVWPNESYYAMEHSQMVWSPICYEIVYIGSGNKLMKSYNNGASYETIYTAPNVNDEVEWIEISRSNPDVIYITTRNNSLGEGLVYKSTNSGKSFTVLTNPNGTTGGQRRVHKIVLSPTDENDLVLGLRTGNTANKVFRSKDGGKTWINLTTSKIMNASINDLCWQYGTDGGIYLAADDGHMYYRNNNMADWEDFNSGLGVNHFTRALKPFYRDGILLNGGNMGVWEVPFFEDSKPLAQPTVDRLTSSCVRDTFYFDDYSVFTKDSVSSWKWNFQNAQYVSDATIRNPKVVFGKQGTFDVSLTIKNKLGESTKTVSKMIQISANECSIDSFANKSLDLSKSNDYATLKVIPELKNATGFTCMAWIKLNSPQDCFTQILSNWDSNVGFGFGFAFQGYVRTRNLTFFWKDVPYQLTSSFNLDTLKWIHVAMVVYPDSVRLYRDGESWTYKGNFKNFDLSETPWEVGTGVRGQCGNFQGQMDELKIYNRSLSQVEIRDNMHLIHPEGEAGLVGYYQFNESNNNEIYNRVGGYHGSNSGGTKTISTAPIGTGTSSQLILKTGTNVFTLPQLSLEQSTVNKQNSTWHAFQLLNTPDSVLQSTGMWNSKYYIVRSFGNTTKESASNMIFTNTGIPLNDYRFAPQYLKLYQRDLTNEHLNNWKFIANASKVNLLDQSIQFNNIADIKGQYMIEYIANPNVNTTDLYSKPSLIYVYPNPGKNELNIYCINNGLSGKLQIQDMTGKVILSKPIYNFIHENIDIHDLTSGIYVVSFLGDKVKFMKE</sequence>
<dbReference type="InterPro" id="IPR035986">
    <property type="entry name" value="PKD_dom_sf"/>
</dbReference>
<dbReference type="GO" id="GO:0010411">
    <property type="term" value="P:xyloglucan metabolic process"/>
    <property type="evidence" value="ECO:0007669"/>
    <property type="project" value="TreeGrafter"/>
</dbReference>
<gene>
    <name evidence="2" type="ORF">IPO85_10300</name>
</gene>
<dbReference type="InterPro" id="IPR013783">
    <property type="entry name" value="Ig-like_fold"/>
</dbReference>
<dbReference type="Gene3D" id="2.60.120.200">
    <property type="match status" value="1"/>
</dbReference>
<dbReference type="Pfam" id="PF13385">
    <property type="entry name" value="Laminin_G_3"/>
    <property type="match status" value="1"/>
</dbReference>
<feature type="domain" description="PKD" evidence="1">
    <location>
        <begin position="822"/>
        <end position="885"/>
    </location>
</feature>
<dbReference type="PANTHER" id="PTHR43739">
    <property type="entry name" value="XYLOGLUCANASE (EUROFUNG)"/>
    <property type="match status" value="1"/>
</dbReference>
<dbReference type="NCBIfam" id="TIGR04183">
    <property type="entry name" value="Por_Secre_tail"/>
    <property type="match status" value="1"/>
</dbReference>
<dbReference type="Gene3D" id="2.130.10.10">
    <property type="entry name" value="YVTN repeat-like/Quinoprotein amine dehydrogenase"/>
    <property type="match status" value="4"/>
</dbReference>
<dbReference type="InterPro" id="IPR015943">
    <property type="entry name" value="WD40/YVTN_repeat-like_dom_sf"/>
</dbReference>
<proteinExistence type="predicted"/>
<name>A0A9D7S8V1_9BACT</name>
<dbReference type="InterPro" id="IPR052025">
    <property type="entry name" value="Xyloglucanase_GH74"/>
</dbReference>
<accession>A0A9D7S8V1</accession>
<dbReference type="SUPFAM" id="SSF110296">
    <property type="entry name" value="Oligoxyloglucan reducing end-specific cellobiohydrolase"/>
    <property type="match status" value="2"/>
</dbReference>
<dbReference type="CDD" id="cd00146">
    <property type="entry name" value="PKD"/>
    <property type="match status" value="1"/>
</dbReference>
<dbReference type="Gene3D" id="2.60.40.10">
    <property type="entry name" value="Immunoglobulins"/>
    <property type="match status" value="1"/>
</dbReference>
<dbReference type="InterPro" id="IPR013320">
    <property type="entry name" value="ConA-like_dom_sf"/>
</dbReference>
<reference evidence="2 3" key="1">
    <citation type="submission" date="2020-10" db="EMBL/GenBank/DDBJ databases">
        <title>Connecting structure to function with the recovery of over 1000 high-quality activated sludge metagenome-assembled genomes encoding full-length rRNA genes using long-read sequencing.</title>
        <authorList>
            <person name="Singleton C.M."/>
            <person name="Petriglieri F."/>
            <person name="Kristensen J.M."/>
            <person name="Kirkegaard R.H."/>
            <person name="Michaelsen T.Y."/>
            <person name="Andersen M.H."/>
            <person name="Karst S.M."/>
            <person name="Dueholm M.S."/>
            <person name="Nielsen P.H."/>
            <person name="Albertsen M."/>
        </authorList>
    </citation>
    <scope>NUCLEOTIDE SEQUENCE [LARGE SCALE GENOMIC DNA]</scope>
    <source>
        <strain evidence="2">Ribe_18-Q3-R11-54_BAT3C.373</strain>
    </source>
</reference>
<organism evidence="2 3">
    <name type="scientific">Candidatus Defluviibacterium haderslevense</name>
    <dbReference type="NCBI Taxonomy" id="2981993"/>
    <lineage>
        <taxon>Bacteria</taxon>
        <taxon>Pseudomonadati</taxon>
        <taxon>Bacteroidota</taxon>
        <taxon>Saprospiria</taxon>
        <taxon>Saprospirales</taxon>
        <taxon>Saprospiraceae</taxon>
        <taxon>Candidatus Defluviibacterium</taxon>
    </lineage>
</organism>
<dbReference type="GO" id="GO:0004553">
    <property type="term" value="F:hydrolase activity, hydrolyzing O-glycosyl compounds"/>
    <property type="evidence" value="ECO:0007669"/>
    <property type="project" value="UniProtKB-ARBA"/>
</dbReference>
<comment type="caution">
    <text evidence="2">The sequence shown here is derived from an EMBL/GenBank/DDBJ whole genome shotgun (WGS) entry which is preliminary data.</text>
</comment>
<dbReference type="InterPro" id="IPR026444">
    <property type="entry name" value="Secre_tail"/>
</dbReference>
<dbReference type="PANTHER" id="PTHR43739:SF5">
    <property type="entry name" value="EXO-ALPHA-SIALIDASE"/>
    <property type="match status" value="1"/>
</dbReference>
<dbReference type="SUPFAM" id="SSF49899">
    <property type="entry name" value="Concanavalin A-like lectins/glucanases"/>
    <property type="match status" value="1"/>
</dbReference>
<evidence type="ECO:0000259" key="1">
    <source>
        <dbReference type="PROSITE" id="PS50093"/>
    </source>
</evidence>
<protein>
    <submittedName>
        <fullName evidence="2">T9SS type A sorting domain-containing protein</fullName>
    </submittedName>
</protein>
<dbReference type="PROSITE" id="PS50093">
    <property type="entry name" value="PKD"/>
    <property type="match status" value="1"/>
</dbReference>
<evidence type="ECO:0000313" key="3">
    <source>
        <dbReference type="Proteomes" id="UP000808349"/>
    </source>
</evidence>